<dbReference type="Gene3D" id="2.10.220.10">
    <property type="entry name" value="Hormone Receptor, Insulin-like Growth Factor Receptor 1, Chain A, domain 2"/>
    <property type="match status" value="1"/>
</dbReference>
<comment type="similarity">
    <text evidence="21">Belongs to the protein kinase superfamily. Tyr protein kinase family. Insulin receptor subfamily.</text>
</comment>
<evidence type="ECO:0000256" key="23">
    <source>
        <dbReference type="SAM" id="SignalP"/>
    </source>
</evidence>
<feature type="binding site" evidence="20">
    <location>
        <position position="1074"/>
    </location>
    <ligand>
        <name>ATP</name>
        <dbReference type="ChEBI" id="CHEBI:30616"/>
    </ligand>
</feature>
<dbReference type="PROSITE" id="PS00109">
    <property type="entry name" value="PROTEIN_KINASE_TYR"/>
    <property type="match status" value="1"/>
</dbReference>
<evidence type="ECO:0000256" key="20">
    <source>
        <dbReference type="PROSITE-ProRule" id="PRU10141"/>
    </source>
</evidence>
<dbReference type="GO" id="GO:0051897">
    <property type="term" value="P:positive regulation of phosphatidylinositol 3-kinase/protein kinase B signal transduction"/>
    <property type="evidence" value="ECO:0007669"/>
    <property type="project" value="TreeGrafter"/>
</dbReference>
<comment type="catalytic activity">
    <reaction evidence="19 21">
        <text>L-tyrosyl-[protein] + ATP = O-phospho-L-tyrosyl-[protein] + ADP + H(+)</text>
        <dbReference type="Rhea" id="RHEA:10596"/>
        <dbReference type="Rhea" id="RHEA-COMP:10136"/>
        <dbReference type="Rhea" id="RHEA-COMP:20101"/>
        <dbReference type="ChEBI" id="CHEBI:15378"/>
        <dbReference type="ChEBI" id="CHEBI:30616"/>
        <dbReference type="ChEBI" id="CHEBI:46858"/>
        <dbReference type="ChEBI" id="CHEBI:61978"/>
        <dbReference type="ChEBI" id="CHEBI:456216"/>
        <dbReference type="EC" id="2.7.10.1"/>
    </reaction>
</comment>
<evidence type="ECO:0000256" key="13">
    <source>
        <dbReference type="ARBA" id="ARBA00022989"/>
    </source>
</evidence>
<dbReference type="InterPro" id="IPR050122">
    <property type="entry name" value="RTK"/>
</dbReference>
<dbReference type="Gene3D" id="1.10.510.10">
    <property type="entry name" value="Transferase(Phosphotransferase) domain 1"/>
    <property type="match status" value="1"/>
</dbReference>
<keyword evidence="5" id="KW-0165">Cleavage on pair of basic residues</keyword>
<dbReference type="Gene3D" id="3.30.200.20">
    <property type="entry name" value="Phosphorylase Kinase, domain 1"/>
    <property type="match status" value="1"/>
</dbReference>
<dbReference type="SMART" id="SM00261">
    <property type="entry name" value="FU"/>
    <property type="match status" value="1"/>
</dbReference>
<dbReference type="InterPro" id="IPR008266">
    <property type="entry name" value="Tyr_kinase_AS"/>
</dbReference>
<evidence type="ECO:0000259" key="24">
    <source>
        <dbReference type="PROSITE" id="PS50011"/>
    </source>
</evidence>
<dbReference type="PANTHER" id="PTHR24416:SF525">
    <property type="entry name" value="INSULIN-LIKE RECEPTOR"/>
    <property type="match status" value="1"/>
</dbReference>
<accession>A0AAN9T538</accession>
<dbReference type="Pfam" id="PF00757">
    <property type="entry name" value="Furin-like"/>
    <property type="match status" value="1"/>
</dbReference>
<dbReference type="InterPro" id="IPR002011">
    <property type="entry name" value="Tyr_kinase_rcpt_2_CS"/>
</dbReference>
<keyword evidence="13 22" id="KW-1133">Transmembrane helix</keyword>
<evidence type="ECO:0000256" key="7">
    <source>
        <dbReference type="ARBA" id="ARBA00022723"/>
    </source>
</evidence>
<dbReference type="GO" id="GO:0043410">
    <property type="term" value="P:positive regulation of MAPK cascade"/>
    <property type="evidence" value="ECO:0007669"/>
    <property type="project" value="TreeGrafter"/>
</dbReference>
<evidence type="ECO:0000256" key="22">
    <source>
        <dbReference type="SAM" id="Phobius"/>
    </source>
</evidence>
<dbReference type="GO" id="GO:0030424">
    <property type="term" value="C:axon"/>
    <property type="evidence" value="ECO:0007669"/>
    <property type="project" value="TreeGrafter"/>
</dbReference>
<evidence type="ECO:0000256" key="15">
    <source>
        <dbReference type="ARBA" id="ARBA00023137"/>
    </source>
</evidence>
<keyword evidence="4" id="KW-0808">Transferase</keyword>
<keyword evidence="9" id="KW-0677">Repeat</keyword>
<dbReference type="Proteomes" id="UP001367676">
    <property type="component" value="Unassembled WGS sequence"/>
</dbReference>
<dbReference type="InterPro" id="IPR000719">
    <property type="entry name" value="Prot_kinase_dom"/>
</dbReference>
<organism evidence="26 27">
    <name type="scientific">Parthenolecanium corni</name>
    <dbReference type="NCBI Taxonomy" id="536013"/>
    <lineage>
        <taxon>Eukaryota</taxon>
        <taxon>Metazoa</taxon>
        <taxon>Ecdysozoa</taxon>
        <taxon>Arthropoda</taxon>
        <taxon>Hexapoda</taxon>
        <taxon>Insecta</taxon>
        <taxon>Pterygota</taxon>
        <taxon>Neoptera</taxon>
        <taxon>Paraneoptera</taxon>
        <taxon>Hemiptera</taxon>
        <taxon>Sternorrhyncha</taxon>
        <taxon>Coccoidea</taxon>
        <taxon>Coccidae</taxon>
        <taxon>Parthenolecanium</taxon>
    </lineage>
</organism>
<keyword evidence="10 20" id="KW-0547">Nucleotide-binding</keyword>
<dbReference type="GO" id="GO:0046872">
    <property type="term" value="F:metal ion binding"/>
    <property type="evidence" value="ECO:0007669"/>
    <property type="project" value="UniProtKB-KW"/>
</dbReference>
<dbReference type="InterPro" id="IPR011009">
    <property type="entry name" value="Kinase-like_dom_sf"/>
</dbReference>
<protein>
    <recommendedName>
        <fullName evidence="21">Tyrosine-protein kinase receptor</fullName>
        <ecNumber evidence="21">2.7.10.1</ecNumber>
    </recommendedName>
</protein>
<keyword evidence="12 20" id="KW-0067">ATP-binding</keyword>
<evidence type="ECO:0000256" key="8">
    <source>
        <dbReference type="ARBA" id="ARBA00022729"/>
    </source>
</evidence>
<keyword evidence="15" id="KW-0829">Tyrosine-protein kinase</keyword>
<dbReference type="InterPro" id="IPR001245">
    <property type="entry name" value="Ser-Thr/Tyr_kinase_cat_dom"/>
</dbReference>
<dbReference type="Pfam" id="PF07714">
    <property type="entry name" value="PK_Tyr_Ser-Thr"/>
    <property type="match status" value="1"/>
</dbReference>
<sequence length="1390" mass="157143">MPKTKSIATFEAVIFMCAVTWLANAQPFDVTGDAESSVEVVCGSVDIRNNVTQFDKLAKCTVVEGSVQIVLLDRTSENDFANLSFPNLREITHYLLVWRVKGLKSLGHLFPNLAIIRGTTLFANTALALYENNKLQEIGLRSLTHILEGSIVIYKNYNLCFVTSIDWNLIMMSNNANQSYYEVVIKDNRDPRECNSQQLCQEAGCERSLCWSKSHCQLLRLEGCHPLCAGGCYKSNSAFHCYACRGLLTTDKECVSACPDHRLEYLNRTCVTEEECRNFSGPIPKRDRTENELRDDKPVNGSYFKLEKWCVNECPNKYYLDKTTNKCSRCLTSVCPLDCKPHEQNFLITSVNEARQLQSCTRLLGSLFIENIAAGSNAAIENSLEEYLGSIEEIHGELKIIHSHALVSLNFLRSLHTIKGLRVNASSSAANATTADVATLLSQHALTVKDNKNLRQLWDWSRKPNATMHIEPGKIFFHFNPKLCMSEIDKLVEVAHLPPYINFDVSRESNGDQTACNALPLEVNFEKIGSMSAILTLTVSSKQQPANDTSHGRYMVFYKPNEGESQPNHTFNYESISECGDFGWRHTSDSSVSSFDGKSYPIFLPHLEPAVEYVFFVRSLHSTIFTSSLYTFTTKPAQPTPPLNLKVNFTTSSIISLSWQPPYHSHGTLVKYVVHGYWETDRRPDLLKRDYCNHKMKNEMLASKPVSTTTTTTTTMMSPIINGGGDYSTTKNTCNCVNNTQKDDTAQTCNRFEHDEISVYPAKVEPALEYCDAYLRNFIRSRHLMLESYGQDIHFVDKAINRTVMVDETLSAPRYNVTAEDGKFDTFRLEVDASHTSVTIPFLRHFSQYIIKVAACLQPQPGLKEPCSVDAVLAVRTAADINADRLDENQLLVSTCNQTTNITWVEPLLANGFVHSYQLEYRNKDTENSKFTEVCIGWQKFHESNYTFSIGLAPGHYELRLRAVSLAGDGPMATTHFVVVEHNQDYVSVIVSLLVVVVIITAIFAAFLYYCREQIRKNRILIASVNPRYEAVYVEDHWEVPREYLTLLKQLGRGTFGSVHEGILQPNNVQCAVKTVSAIGEDENMIFLKEATLMKEFHRAHHIVKLMGVVSKGTPVYVIMELMERGDLKSFLLRYGHQYCVDDSKTLPESMVLKMAAEIADGMAFLEAKKFVHRDLAARNCMVAANNSIKIGDFGLARDIYETDYYRKGDKGTLPIRWMAPESIRDGIFTSNSDMWSYGVVLWEITTLAQMPYHPRTNEEVIKYVQSGQILEVPAHMHDLLKPLVKNCWRWHPSHRPKFAQVLKILDPYMDQAFRAVSFFHNGENASDAANVVPCRNINDECYIYSDENDQINLYLEQSPGTSAPLAGSSAVKYMRYVPYRANGRLDNVG</sequence>
<feature type="domain" description="Protein kinase" evidence="24">
    <location>
        <begin position="1045"/>
        <end position="1310"/>
    </location>
</feature>
<dbReference type="GO" id="GO:0005524">
    <property type="term" value="F:ATP binding"/>
    <property type="evidence" value="ECO:0007669"/>
    <property type="project" value="UniProtKB-UniRule"/>
</dbReference>
<name>A0AAN9T538_9HEMI</name>
<evidence type="ECO:0000256" key="17">
    <source>
        <dbReference type="ARBA" id="ARBA00023180"/>
    </source>
</evidence>
<keyword evidence="8 23" id="KW-0732">Signal</keyword>
<evidence type="ECO:0000256" key="16">
    <source>
        <dbReference type="ARBA" id="ARBA00023170"/>
    </source>
</evidence>
<dbReference type="InterPro" id="IPR020635">
    <property type="entry name" value="Tyr_kinase_cat_dom"/>
</dbReference>
<dbReference type="EC" id="2.7.10.1" evidence="21"/>
<dbReference type="PROSITE" id="PS50853">
    <property type="entry name" value="FN3"/>
    <property type="match status" value="1"/>
</dbReference>
<feature type="chain" id="PRO_5042839328" description="Tyrosine-protein kinase receptor" evidence="23">
    <location>
        <begin position="26"/>
        <end position="1390"/>
    </location>
</feature>
<feature type="domain" description="Fibronectin type-III" evidence="25">
    <location>
        <begin position="885"/>
        <end position="983"/>
    </location>
</feature>
<evidence type="ECO:0000256" key="1">
    <source>
        <dbReference type="ARBA" id="ARBA00001936"/>
    </source>
</evidence>
<evidence type="ECO:0000256" key="12">
    <source>
        <dbReference type="ARBA" id="ARBA00022840"/>
    </source>
</evidence>
<evidence type="ECO:0000256" key="19">
    <source>
        <dbReference type="ARBA" id="ARBA00051243"/>
    </source>
</evidence>
<dbReference type="SUPFAM" id="SSF52058">
    <property type="entry name" value="L domain-like"/>
    <property type="match status" value="2"/>
</dbReference>
<dbReference type="GO" id="GO:0005899">
    <property type="term" value="C:insulin receptor complex"/>
    <property type="evidence" value="ECO:0007669"/>
    <property type="project" value="TreeGrafter"/>
</dbReference>
<dbReference type="InterPro" id="IPR009030">
    <property type="entry name" value="Growth_fac_rcpt_cys_sf"/>
</dbReference>
<dbReference type="SUPFAM" id="SSF49265">
    <property type="entry name" value="Fibronectin type III"/>
    <property type="match status" value="2"/>
</dbReference>
<proteinExistence type="inferred from homology"/>
<dbReference type="CDD" id="cd00063">
    <property type="entry name" value="FN3"/>
    <property type="match status" value="2"/>
</dbReference>
<evidence type="ECO:0000259" key="25">
    <source>
        <dbReference type="PROSITE" id="PS50853"/>
    </source>
</evidence>
<keyword evidence="3 21" id="KW-0597">Phosphoprotein</keyword>
<dbReference type="FunFam" id="1.10.510.10:FF:000554">
    <property type="entry name" value="Predicted protein"/>
    <property type="match status" value="1"/>
</dbReference>
<evidence type="ECO:0000256" key="5">
    <source>
        <dbReference type="ARBA" id="ARBA00022685"/>
    </source>
</evidence>
<keyword evidence="27" id="KW-1185">Reference proteome</keyword>
<dbReference type="GO" id="GO:0043560">
    <property type="term" value="F:insulin receptor substrate binding"/>
    <property type="evidence" value="ECO:0007669"/>
    <property type="project" value="TreeGrafter"/>
</dbReference>
<evidence type="ECO:0000256" key="18">
    <source>
        <dbReference type="ARBA" id="ARBA00023211"/>
    </source>
</evidence>
<dbReference type="InterPro" id="IPR003961">
    <property type="entry name" value="FN3_dom"/>
</dbReference>
<dbReference type="InterPro" id="IPR013783">
    <property type="entry name" value="Ig-like_fold"/>
</dbReference>
<dbReference type="PROSITE" id="PS00239">
    <property type="entry name" value="RECEPTOR_TYR_KIN_II"/>
    <property type="match status" value="1"/>
</dbReference>
<evidence type="ECO:0000256" key="2">
    <source>
        <dbReference type="ARBA" id="ARBA00004479"/>
    </source>
</evidence>
<dbReference type="SUPFAM" id="SSF57184">
    <property type="entry name" value="Growth factor receptor domain"/>
    <property type="match status" value="1"/>
</dbReference>
<dbReference type="GO" id="GO:0005009">
    <property type="term" value="F:insulin receptor activity"/>
    <property type="evidence" value="ECO:0007669"/>
    <property type="project" value="TreeGrafter"/>
</dbReference>
<dbReference type="GO" id="GO:0042593">
    <property type="term" value="P:glucose homeostasis"/>
    <property type="evidence" value="ECO:0007669"/>
    <property type="project" value="TreeGrafter"/>
</dbReference>
<dbReference type="InterPro" id="IPR036116">
    <property type="entry name" value="FN3_sf"/>
</dbReference>
<dbReference type="SMART" id="SM00060">
    <property type="entry name" value="FN3"/>
    <property type="match status" value="3"/>
</dbReference>
<evidence type="ECO:0000313" key="27">
    <source>
        <dbReference type="Proteomes" id="UP001367676"/>
    </source>
</evidence>
<dbReference type="PANTHER" id="PTHR24416">
    <property type="entry name" value="TYROSINE-PROTEIN KINASE RECEPTOR"/>
    <property type="match status" value="1"/>
</dbReference>
<dbReference type="Gene3D" id="2.60.40.10">
    <property type="entry name" value="Immunoglobulins"/>
    <property type="match status" value="2"/>
</dbReference>
<reference evidence="26 27" key="1">
    <citation type="submission" date="2024-03" db="EMBL/GenBank/DDBJ databases">
        <title>Adaptation during the transition from Ophiocordyceps entomopathogen to insect associate is accompanied by gene loss and intensified selection.</title>
        <authorList>
            <person name="Ward C.M."/>
            <person name="Onetto C.A."/>
            <person name="Borneman A.R."/>
        </authorList>
    </citation>
    <scope>NUCLEOTIDE SEQUENCE [LARGE SCALE GENOMIC DNA]</scope>
    <source>
        <strain evidence="26">AWRI1</strain>
        <tissue evidence="26">Single Adult Female</tissue>
    </source>
</reference>
<feature type="transmembrane region" description="Helical" evidence="22">
    <location>
        <begin position="986"/>
        <end position="1010"/>
    </location>
</feature>
<dbReference type="PRINTS" id="PR00109">
    <property type="entry name" value="TYRKINASE"/>
</dbReference>
<dbReference type="InterPro" id="IPR000494">
    <property type="entry name" value="Rcpt_L-dom"/>
</dbReference>
<evidence type="ECO:0000256" key="9">
    <source>
        <dbReference type="ARBA" id="ARBA00022737"/>
    </source>
</evidence>
<evidence type="ECO:0000256" key="10">
    <source>
        <dbReference type="ARBA" id="ARBA00022741"/>
    </source>
</evidence>
<dbReference type="InterPro" id="IPR036941">
    <property type="entry name" value="Rcpt_L-dom_sf"/>
</dbReference>
<dbReference type="PROSITE" id="PS50011">
    <property type="entry name" value="PROTEIN_KINASE_DOM"/>
    <property type="match status" value="1"/>
</dbReference>
<dbReference type="InterPro" id="IPR006211">
    <property type="entry name" value="Furin-like_Cys-rich_dom"/>
</dbReference>
<keyword evidence="6 21" id="KW-0812">Transmembrane</keyword>
<keyword evidence="18" id="KW-0464">Manganese</keyword>
<evidence type="ECO:0000256" key="14">
    <source>
        <dbReference type="ARBA" id="ARBA00023136"/>
    </source>
</evidence>
<comment type="cofactor">
    <cofactor evidence="1">
        <name>Mn(2+)</name>
        <dbReference type="ChEBI" id="CHEBI:29035"/>
    </cofactor>
</comment>
<dbReference type="InterPro" id="IPR017441">
    <property type="entry name" value="Protein_kinase_ATP_BS"/>
</dbReference>
<evidence type="ECO:0000256" key="6">
    <source>
        <dbReference type="ARBA" id="ARBA00022692"/>
    </source>
</evidence>
<dbReference type="CDD" id="cd00064">
    <property type="entry name" value="FU"/>
    <property type="match status" value="1"/>
</dbReference>
<comment type="caution">
    <text evidence="26">The sequence shown here is derived from an EMBL/GenBank/DDBJ whole genome shotgun (WGS) entry which is preliminary data.</text>
</comment>
<evidence type="ECO:0000313" key="26">
    <source>
        <dbReference type="EMBL" id="KAK7574112.1"/>
    </source>
</evidence>
<comment type="subcellular location">
    <subcellularLocation>
        <location evidence="2">Membrane</location>
        <topology evidence="2">Single-pass type I membrane protein</topology>
    </subcellularLocation>
</comment>
<dbReference type="Pfam" id="PF01030">
    <property type="entry name" value="Recep_L_domain"/>
    <property type="match status" value="2"/>
</dbReference>
<dbReference type="PROSITE" id="PS00107">
    <property type="entry name" value="PROTEIN_KINASE_ATP"/>
    <property type="match status" value="1"/>
</dbReference>
<dbReference type="EMBL" id="JBBCAQ010000037">
    <property type="protein sequence ID" value="KAK7574112.1"/>
    <property type="molecule type" value="Genomic_DNA"/>
</dbReference>
<keyword evidence="11" id="KW-0418">Kinase</keyword>
<evidence type="ECO:0000256" key="21">
    <source>
        <dbReference type="RuleBase" id="RU000312"/>
    </source>
</evidence>
<dbReference type="InterPro" id="IPR006212">
    <property type="entry name" value="Furin_repeat"/>
</dbReference>
<evidence type="ECO:0000256" key="4">
    <source>
        <dbReference type="ARBA" id="ARBA00022679"/>
    </source>
</evidence>
<dbReference type="SUPFAM" id="SSF56112">
    <property type="entry name" value="Protein kinase-like (PK-like)"/>
    <property type="match status" value="1"/>
</dbReference>
<gene>
    <name evidence="26" type="ORF">V9T40_011303</name>
</gene>
<evidence type="ECO:0000256" key="3">
    <source>
        <dbReference type="ARBA" id="ARBA00022553"/>
    </source>
</evidence>
<keyword evidence="14 22" id="KW-0472">Membrane</keyword>
<feature type="signal peptide" evidence="23">
    <location>
        <begin position="1"/>
        <end position="25"/>
    </location>
</feature>
<evidence type="ECO:0000256" key="11">
    <source>
        <dbReference type="ARBA" id="ARBA00022777"/>
    </source>
</evidence>
<keyword evidence="16 21" id="KW-0675">Receptor</keyword>
<keyword evidence="17" id="KW-0325">Glycoprotein</keyword>
<dbReference type="Gene3D" id="3.80.20.20">
    <property type="entry name" value="Receptor L-domain"/>
    <property type="match status" value="2"/>
</dbReference>
<keyword evidence="7" id="KW-0479">Metal-binding</keyword>
<dbReference type="SMART" id="SM00219">
    <property type="entry name" value="TyrKc"/>
    <property type="match status" value="1"/>
</dbReference>